<dbReference type="Proteomes" id="UP000283543">
    <property type="component" value="Unassembled WGS sequence"/>
</dbReference>
<dbReference type="EMBL" id="QUTB01007448">
    <property type="protein sequence ID" value="RHY45924.1"/>
    <property type="molecule type" value="Genomic_DNA"/>
</dbReference>
<dbReference type="PANTHER" id="PTHR31827:SF1">
    <property type="entry name" value="EMB|CAB89363.1"/>
    <property type="match status" value="1"/>
</dbReference>
<gene>
    <name evidence="1" type="ORF">DYB34_014291</name>
</gene>
<dbReference type="AlphaFoldDB" id="A0A3R7DD06"/>
<sequence length="174" mass="18875">MVASCHNQTYARNLCVKHGGKQKCIADNCTANARSHGLCCKHGPKSIKTLCEVDGCTKVAHARRRCVRHGGGRVCKVETCAAYARSAGLCCRHSYVQTEATLANKVYNYPAACDPTDELVALLEETSILHVNNVIDVSNDSDCSSTADDGNPVAVEFSNEDCDWLEYMISNIVC</sequence>
<proteinExistence type="predicted"/>
<accession>A0A3R7DD06</accession>
<organism evidence="1 2">
    <name type="scientific">Aphanomyces astaci</name>
    <name type="common">Crayfish plague agent</name>
    <dbReference type="NCBI Taxonomy" id="112090"/>
    <lineage>
        <taxon>Eukaryota</taxon>
        <taxon>Sar</taxon>
        <taxon>Stramenopiles</taxon>
        <taxon>Oomycota</taxon>
        <taxon>Saprolegniomycetes</taxon>
        <taxon>Saprolegniales</taxon>
        <taxon>Verrucalvaceae</taxon>
        <taxon>Aphanomyces</taxon>
    </lineage>
</organism>
<comment type="caution">
    <text evidence="1">The sequence shown here is derived from an EMBL/GenBank/DDBJ whole genome shotgun (WGS) entry which is preliminary data.</text>
</comment>
<evidence type="ECO:0000313" key="1">
    <source>
        <dbReference type="EMBL" id="RHY45924.1"/>
    </source>
</evidence>
<evidence type="ECO:0008006" key="3">
    <source>
        <dbReference type="Google" id="ProtNLM"/>
    </source>
</evidence>
<name>A0A3R7DD06_APHAT</name>
<dbReference type="VEuPathDB" id="FungiDB:H257_07096"/>
<evidence type="ECO:0000313" key="2">
    <source>
        <dbReference type="Proteomes" id="UP000283543"/>
    </source>
</evidence>
<reference evidence="1 2" key="1">
    <citation type="submission" date="2018-08" db="EMBL/GenBank/DDBJ databases">
        <title>Aphanomyces genome sequencing and annotation.</title>
        <authorList>
            <person name="Minardi D."/>
            <person name="Oidtmann B."/>
            <person name="Van Der Giezen M."/>
            <person name="Studholme D.J."/>
        </authorList>
    </citation>
    <scope>NUCLEOTIDE SEQUENCE [LARGE SCALE GENOMIC DNA]</scope>
    <source>
        <strain evidence="1 2">Si</strain>
    </source>
</reference>
<dbReference type="PANTHER" id="PTHR31827">
    <property type="entry name" value="EMB|CAB89363.1"/>
    <property type="match status" value="1"/>
</dbReference>
<protein>
    <recommendedName>
        <fullName evidence="3">WRKY transcription factor 19</fullName>
    </recommendedName>
</protein>